<feature type="region of interest" description="Disordered" evidence="1">
    <location>
        <begin position="201"/>
        <end position="227"/>
    </location>
</feature>
<feature type="compositionally biased region" description="Low complexity" evidence="1">
    <location>
        <begin position="47"/>
        <end position="81"/>
    </location>
</feature>
<sequence>MVRNNAAVVIATRPFLVSFYILILFALNPSGNPAVFAIMSTNNRNTNNTTNTTNTTNSTPASASASGYSTSSRTSSSSSSSLPLKMATRVDQVVKRVSQKGDEWRSLPMDTKIKLLEQIIQNTIQYRNEWVACHQSNLLFAHIDNDDDDDDDDPSSSTNDKITRRTRLMNNHGYAMVDILVRGPATLGSYANGILDSLKHNIQKNNNDGRPPPPVSTRTVGGGPRISRHGVVIEDDVENENGFYPEKIVATVWPSPWSLTQSLEAFGMKAEMVCDVQDSAMLQQTHDSYVQEHNSKLLVSNNKNVGCSAILAAGNFDAPTDLLCELFIKGRVCVYKANPINEASIPILKKILKPLLDLGYVEFSPSTSIEAAQALVEHQGIQEIVFTGSKATLDRIVWGNSKEEQDQNKAKNTPINTTPVCSELGSVNPWIIVPGPQWNKRSVDDHARAMVFAKMSNNGHICVSPQVIIYPKDWKFRQLFREKVEHWMSKHPGTVAFYPGSHETHQSLQQHPNAKLVPYGNPKKKSRGHDEEKQQSEPIFPGEQRPLFIGDMSLENERDQNLLRQEAWCPVLMELAIDAEDVDTKPMEYLRKAVDTANTNLYGSLSINILIDNKTMRRNKKELDHIIVHEMPYGLVGINVWPCYVNSMSQVRWGAFVGTDESGSGTLANAHLYRNVEKTVLRAPFRHLPRKAIQVMDPKKAHLVFSRFTTFKLKPNIITQVGLFAALFLGI</sequence>
<evidence type="ECO:0000313" key="4">
    <source>
        <dbReference type="Proteomes" id="UP001295423"/>
    </source>
</evidence>
<accession>A0AAD2CKP6</accession>
<reference evidence="3" key="1">
    <citation type="submission" date="2023-08" db="EMBL/GenBank/DDBJ databases">
        <authorList>
            <person name="Audoor S."/>
            <person name="Bilcke G."/>
        </authorList>
    </citation>
    <scope>NUCLEOTIDE SEQUENCE</scope>
</reference>
<dbReference type="GO" id="GO:0016620">
    <property type="term" value="F:oxidoreductase activity, acting on the aldehyde or oxo group of donors, NAD or NADP as acceptor"/>
    <property type="evidence" value="ECO:0007669"/>
    <property type="project" value="InterPro"/>
</dbReference>
<comment type="caution">
    <text evidence="3">The sequence shown here is derived from an EMBL/GenBank/DDBJ whole genome shotgun (WGS) entry which is preliminary data.</text>
</comment>
<evidence type="ECO:0000256" key="1">
    <source>
        <dbReference type="SAM" id="MobiDB-lite"/>
    </source>
</evidence>
<evidence type="ECO:0000313" key="3">
    <source>
        <dbReference type="EMBL" id="CAJ1937496.1"/>
    </source>
</evidence>
<name>A0AAD2CKP6_9STRA</name>
<dbReference type="InterPro" id="IPR016161">
    <property type="entry name" value="Ald_DH/histidinol_DH"/>
</dbReference>
<dbReference type="Gene3D" id="3.40.309.10">
    <property type="entry name" value="Aldehyde Dehydrogenase, Chain A, domain 2"/>
    <property type="match status" value="1"/>
</dbReference>
<dbReference type="InterPro" id="IPR016162">
    <property type="entry name" value="Ald_DH_N"/>
</dbReference>
<dbReference type="SUPFAM" id="SSF53720">
    <property type="entry name" value="ALDH-like"/>
    <property type="match status" value="1"/>
</dbReference>
<gene>
    <name evidence="3" type="ORF">CYCCA115_LOCUS5681</name>
</gene>
<dbReference type="Gene3D" id="3.40.605.10">
    <property type="entry name" value="Aldehyde Dehydrogenase, Chain A, domain 1"/>
    <property type="match status" value="1"/>
</dbReference>
<feature type="domain" description="Aldehyde dehydrogenase" evidence="2">
    <location>
        <begin position="289"/>
        <end position="509"/>
    </location>
</feature>
<dbReference type="InterPro" id="IPR015590">
    <property type="entry name" value="Aldehyde_DH_dom"/>
</dbReference>
<keyword evidence="4" id="KW-1185">Reference proteome</keyword>
<proteinExistence type="predicted"/>
<organism evidence="3 4">
    <name type="scientific">Cylindrotheca closterium</name>
    <dbReference type="NCBI Taxonomy" id="2856"/>
    <lineage>
        <taxon>Eukaryota</taxon>
        <taxon>Sar</taxon>
        <taxon>Stramenopiles</taxon>
        <taxon>Ochrophyta</taxon>
        <taxon>Bacillariophyta</taxon>
        <taxon>Bacillariophyceae</taxon>
        <taxon>Bacillariophycidae</taxon>
        <taxon>Bacillariales</taxon>
        <taxon>Bacillariaceae</taxon>
        <taxon>Cylindrotheca</taxon>
    </lineage>
</organism>
<evidence type="ECO:0000259" key="2">
    <source>
        <dbReference type="Pfam" id="PF00171"/>
    </source>
</evidence>
<feature type="compositionally biased region" description="Acidic residues" evidence="1">
    <location>
        <begin position="145"/>
        <end position="154"/>
    </location>
</feature>
<dbReference type="Pfam" id="PF00171">
    <property type="entry name" value="Aldedh"/>
    <property type="match status" value="1"/>
</dbReference>
<feature type="region of interest" description="Disordered" evidence="1">
    <location>
        <begin position="145"/>
        <end position="164"/>
    </location>
</feature>
<feature type="region of interest" description="Disordered" evidence="1">
    <location>
        <begin position="47"/>
        <end position="83"/>
    </location>
</feature>
<dbReference type="Proteomes" id="UP001295423">
    <property type="component" value="Unassembled WGS sequence"/>
</dbReference>
<dbReference type="InterPro" id="IPR016163">
    <property type="entry name" value="Ald_DH_C"/>
</dbReference>
<dbReference type="EMBL" id="CAKOGP040000657">
    <property type="protein sequence ID" value="CAJ1937496.1"/>
    <property type="molecule type" value="Genomic_DNA"/>
</dbReference>
<feature type="region of interest" description="Disordered" evidence="1">
    <location>
        <begin position="499"/>
        <end position="544"/>
    </location>
</feature>
<protein>
    <recommendedName>
        <fullName evidence="2">Aldehyde dehydrogenase domain-containing protein</fullName>
    </recommendedName>
</protein>
<dbReference type="AlphaFoldDB" id="A0AAD2CKP6"/>